<accession>A0A0U1QP22</accession>
<name>A0A0U1QP22_9BACL</name>
<dbReference type="RefSeq" id="WP_010023089.1">
    <property type="nucleotide sequence ID" value="NZ_AFVQ02000094.1"/>
</dbReference>
<organism evidence="1 2">
    <name type="scientific">Sporolactobacillus inulinus CASD</name>
    <dbReference type="NCBI Taxonomy" id="1069536"/>
    <lineage>
        <taxon>Bacteria</taxon>
        <taxon>Bacillati</taxon>
        <taxon>Bacillota</taxon>
        <taxon>Bacilli</taxon>
        <taxon>Bacillales</taxon>
        <taxon>Sporolactobacillaceae</taxon>
        <taxon>Sporolactobacillus</taxon>
    </lineage>
</organism>
<evidence type="ECO:0000313" key="2">
    <source>
        <dbReference type="Proteomes" id="UP000035553"/>
    </source>
</evidence>
<dbReference type="Proteomes" id="UP000035553">
    <property type="component" value="Unassembled WGS sequence"/>
</dbReference>
<dbReference type="EMBL" id="AFVQ02000094">
    <property type="protein sequence ID" value="KLI02532.1"/>
    <property type="molecule type" value="Genomic_DNA"/>
</dbReference>
<dbReference type="STRING" id="1069536.SINU_07615"/>
<keyword evidence="2" id="KW-1185">Reference proteome</keyword>
<reference evidence="1 2" key="1">
    <citation type="journal article" date="2011" name="J. Bacteriol.">
        <title>Draft genome sequence of Sporolactobacillus inulinus strain CASD, an efficient D-lactic acid-producing bacterium with high-concentration lactate tolerance capability.</title>
        <authorList>
            <person name="Yu B."/>
            <person name="Su F."/>
            <person name="Wang L."/>
            <person name="Xu K."/>
            <person name="Zhao B."/>
            <person name="Xu P."/>
        </authorList>
    </citation>
    <scope>NUCLEOTIDE SEQUENCE [LARGE SCALE GENOMIC DNA]</scope>
    <source>
        <strain evidence="1 2">CASD</strain>
    </source>
</reference>
<evidence type="ECO:0000313" key="1">
    <source>
        <dbReference type="EMBL" id="KLI02532.1"/>
    </source>
</evidence>
<comment type="caution">
    <text evidence="1">The sequence shown here is derived from an EMBL/GenBank/DDBJ whole genome shotgun (WGS) entry which is preliminary data.</text>
</comment>
<protein>
    <submittedName>
        <fullName evidence="1">Uncharacterized protein</fullName>
    </submittedName>
</protein>
<proteinExistence type="predicted"/>
<gene>
    <name evidence="1" type="ORF">SINU_07615</name>
</gene>
<sequence length="107" mass="12835">MKKELETYQTLLKKSINQAKNEEYVYDSVIDLLTLQGKLKIKETEKILNDFELELLELLKQKKIKFNYLEDNHFDELFIYVLNNKVSILTNKISEDKNVEFVKDFKI</sequence>
<dbReference type="AlphaFoldDB" id="A0A0U1QP22"/>